<accession>A0A1I4Y4M1</accession>
<evidence type="ECO:0000313" key="4">
    <source>
        <dbReference type="Proteomes" id="UP000199153"/>
    </source>
</evidence>
<dbReference type="Pfam" id="PF00534">
    <property type="entry name" value="Glycos_transf_1"/>
    <property type="match status" value="1"/>
</dbReference>
<dbReference type="Gene3D" id="3.40.50.2000">
    <property type="entry name" value="Glycogen Phosphorylase B"/>
    <property type="match status" value="2"/>
</dbReference>
<name>A0A1I4Y4M1_9FLAO</name>
<dbReference type="Proteomes" id="UP000199153">
    <property type="component" value="Unassembled WGS sequence"/>
</dbReference>
<evidence type="ECO:0000259" key="1">
    <source>
        <dbReference type="Pfam" id="PF00534"/>
    </source>
</evidence>
<dbReference type="GO" id="GO:0016757">
    <property type="term" value="F:glycosyltransferase activity"/>
    <property type="evidence" value="ECO:0007669"/>
    <property type="project" value="InterPro"/>
</dbReference>
<protein>
    <submittedName>
        <fullName evidence="3">Glycosyltransferase involved in cell wall bisynthesis</fullName>
    </submittedName>
</protein>
<dbReference type="PANTHER" id="PTHR12526:SF630">
    <property type="entry name" value="GLYCOSYLTRANSFERASE"/>
    <property type="match status" value="1"/>
</dbReference>
<evidence type="ECO:0000259" key="2">
    <source>
        <dbReference type="Pfam" id="PF13439"/>
    </source>
</evidence>
<proteinExistence type="predicted"/>
<sequence length="370" mass="42851">MKSLLAITPFFGRSGSEIALLNLLEELNKDFQVGIFTPRRKPDLQPLLSPGIDLLYPEEEMGSSLFFSKFRNIFNSISSFEKCLGRRKFDYILLNTFLSFKFYDIARKRANRIILYIHETELMLIGHDGEKLKKVLAEASLILCSSHYVKNYLQIFCKNNKAIKVLHPPLNFGNFNLPVKPNNIRETLGFKTADFVWGMSGATTINKNPKMFIEAAQLLLSNYENLKFVWIGTRGNDAYEEYLKKYLKLYKLQNKICFIKKKDWDYYHYLNEFDGFVLTSFSESFSIAALEAAAFNKPVVSFPCGGIMEAVPERLRWVTKEFSVKEISALMEMLMKEKRKSLSLSEIQVLLANDKKHMTEKFKSFLSQIQ</sequence>
<dbReference type="RefSeq" id="WP_093405510.1">
    <property type="nucleotide sequence ID" value="NZ_FOVL01000002.1"/>
</dbReference>
<evidence type="ECO:0000313" key="3">
    <source>
        <dbReference type="EMBL" id="SFN33032.1"/>
    </source>
</evidence>
<dbReference type="SUPFAM" id="SSF53756">
    <property type="entry name" value="UDP-Glycosyltransferase/glycogen phosphorylase"/>
    <property type="match status" value="1"/>
</dbReference>
<dbReference type="EMBL" id="FOVL01000002">
    <property type="protein sequence ID" value="SFN33032.1"/>
    <property type="molecule type" value="Genomic_DNA"/>
</dbReference>
<keyword evidence="3" id="KW-0808">Transferase</keyword>
<dbReference type="STRING" id="287099.SAMN05660413_00520"/>
<gene>
    <name evidence="3" type="ORF">SAMN05660413_00520</name>
</gene>
<feature type="domain" description="Glycosyltransferase subfamily 4-like N-terminal" evidence="2">
    <location>
        <begin position="14"/>
        <end position="169"/>
    </location>
</feature>
<reference evidence="3 4" key="1">
    <citation type="submission" date="2016-10" db="EMBL/GenBank/DDBJ databases">
        <authorList>
            <person name="de Groot N.N."/>
        </authorList>
    </citation>
    <scope>NUCLEOTIDE SEQUENCE [LARGE SCALE GENOMIC DNA]</scope>
    <source>
        <strain evidence="3 4">DSM 17794</strain>
    </source>
</reference>
<dbReference type="InterPro" id="IPR001296">
    <property type="entry name" value="Glyco_trans_1"/>
</dbReference>
<keyword evidence="4" id="KW-1185">Reference proteome</keyword>
<dbReference type="CDD" id="cd03801">
    <property type="entry name" value="GT4_PimA-like"/>
    <property type="match status" value="1"/>
</dbReference>
<feature type="domain" description="Glycosyl transferase family 1" evidence="1">
    <location>
        <begin position="183"/>
        <end position="344"/>
    </location>
</feature>
<organism evidence="3 4">
    <name type="scientific">Salegentibacter flavus</name>
    <dbReference type="NCBI Taxonomy" id="287099"/>
    <lineage>
        <taxon>Bacteria</taxon>
        <taxon>Pseudomonadati</taxon>
        <taxon>Bacteroidota</taxon>
        <taxon>Flavobacteriia</taxon>
        <taxon>Flavobacteriales</taxon>
        <taxon>Flavobacteriaceae</taxon>
        <taxon>Salegentibacter</taxon>
    </lineage>
</organism>
<dbReference type="InterPro" id="IPR028098">
    <property type="entry name" value="Glyco_trans_4-like_N"/>
</dbReference>
<dbReference type="AlphaFoldDB" id="A0A1I4Y4M1"/>
<dbReference type="Pfam" id="PF13439">
    <property type="entry name" value="Glyco_transf_4"/>
    <property type="match status" value="1"/>
</dbReference>
<dbReference type="OrthoDB" id="655095at2"/>
<dbReference type="PANTHER" id="PTHR12526">
    <property type="entry name" value="GLYCOSYLTRANSFERASE"/>
    <property type="match status" value="1"/>
</dbReference>